<comment type="caution">
    <text evidence="2">The sequence shown here is derived from an EMBL/GenBank/DDBJ whole genome shotgun (WGS) entry which is preliminary data.</text>
</comment>
<dbReference type="AlphaFoldDB" id="A0A1V9YN20"/>
<dbReference type="STRING" id="1202772.A0A1V9YN20"/>
<evidence type="ECO:0000313" key="2">
    <source>
        <dbReference type="EMBL" id="OQR87139.1"/>
    </source>
</evidence>
<keyword evidence="3" id="KW-1185">Reference proteome</keyword>
<feature type="compositionally biased region" description="Low complexity" evidence="1">
    <location>
        <begin position="392"/>
        <end position="410"/>
    </location>
</feature>
<feature type="region of interest" description="Disordered" evidence="1">
    <location>
        <begin position="390"/>
        <end position="410"/>
    </location>
</feature>
<feature type="compositionally biased region" description="Basic and acidic residues" evidence="1">
    <location>
        <begin position="333"/>
        <end position="350"/>
    </location>
</feature>
<dbReference type="EMBL" id="JNBR01001465">
    <property type="protein sequence ID" value="OQR87139.1"/>
    <property type="molecule type" value="Genomic_DNA"/>
</dbReference>
<evidence type="ECO:0000256" key="1">
    <source>
        <dbReference type="SAM" id="MobiDB-lite"/>
    </source>
</evidence>
<feature type="region of interest" description="Disordered" evidence="1">
    <location>
        <begin position="324"/>
        <end position="350"/>
    </location>
</feature>
<evidence type="ECO:0008006" key="4">
    <source>
        <dbReference type="Google" id="ProtNLM"/>
    </source>
</evidence>
<proteinExistence type="predicted"/>
<accession>A0A1V9YN20</accession>
<sequence length="787" mass="86585">MRALRQLWFGEMPLPVTPETATGVVAIRRRELAARLAVCTPQHERTWGSDVSALAEMLQDYLSALSEACAADDRAMWTWTHASLEAGPGLWPQGERAMVTLCLGFVSALEAEESDRLDQVSHATELWRTAAGHFAHAVQLVDDLLPHARVWQQLATVHAHASELRNVEATEASRTQLARYHSAVSRSGFAACMAASEAANALPAQTTLSQQLRWAVGAAKASCRATHWCNEAVIFLDSQQPQIALVFCDAVLKTKLPIPPQYPHRTCGIFTKLMHTAVAAHQEILAWALDEKARLKAAVVDSPALAYDRLERFLAIAPLTLTSLQPLPPDRPPTPEKTEQPEDGGRPPSRDVRVAEHARQLGISPTVPNGTWAYGVEPFEPSATSTGLLRGALSTPALPPRTLRPLTASTPQLRPLPDIAFETNHDSCHSHRSLSVYKRKNCGLCERAFPVANLPGEVVMRRILELRVFWGIESEKNPKHAPASFLYHTARVCLLCHDILSGAPTAEAGHALVTHRDATIQGHVGRLRKQSVRQLCLAETDEIGYMIHQSILNDALLLRAPGHVHRRRDLTRRPGVRATQSSSLLLGVAHNAIDPNSHRGIHTQEELGPWWEVDLGTHCAVSCVEVWNCVDSDPCVAERLFPCHIVLSMKPGGKRDLPTLEALGVDSVVVTDVVGPSTDRVGTQRHAQVQPVRWEPKAGSVARYVRIVANKWTYLHVERIHVFGSPVQQDADVKKKRPSTTKAATPTRFQHAESPLRPKSAGFLVATASSERRAQIGRDIRQQMESQ</sequence>
<organism evidence="2 3">
    <name type="scientific">Achlya hypogyna</name>
    <name type="common">Oomycete</name>
    <name type="synonym">Protoachlya hypogyna</name>
    <dbReference type="NCBI Taxonomy" id="1202772"/>
    <lineage>
        <taxon>Eukaryota</taxon>
        <taxon>Sar</taxon>
        <taxon>Stramenopiles</taxon>
        <taxon>Oomycota</taxon>
        <taxon>Saprolegniomycetes</taxon>
        <taxon>Saprolegniales</taxon>
        <taxon>Achlyaceae</taxon>
        <taxon>Achlya</taxon>
    </lineage>
</organism>
<feature type="region of interest" description="Disordered" evidence="1">
    <location>
        <begin position="768"/>
        <end position="787"/>
    </location>
</feature>
<dbReference type="Gene3D" id="2.60.120.260">
    <property type="entry name" value="Galactose-binding domain-like"/>
    <property type="match status" value="1"/>
</dbReference>
<feature type="compositionally biased region" description="Basic and acidic residues" evidence="1">
    <location>
        <begin position="770"/>
        <end position="787"/>
    </location>
</feature>
<gene>
    <name evidence="2" type="ORF">ACHHYP_09496</name>
</gene>
<dbReference type="InterPro" id="IPR008979">
    <property type="entry name" value="Galactose-bd-like_sf"/>
</dbReference>
<dbReference type="Proteomes" id="UP000243579">
    <property type="component" value="Unassembled WGS sequence"/>
</dbReference>
<reference evidence="2 3" key="1">
    <citation type="journal article" date="2014" name="Genome Biol. Evol.">
        <title>The secreted proteins of Achlya hypogyna and Thraustotheca clavata identify the ancestral oomycete secretome and reveal gene acquisitions by horizontal gene transfer.</title>
        <authorList>
            <person name="Misner I."/>
            <person name="Blouin N."/>
            <person name="Leonard G."/>
            <person name="Richards T.A."/>
            <person name="Lane C.E."/>
        </authorList>
    </citation>
    <scope>NUCLEOTIDE SEQUENCE [LARGE SCALE GENOMIC DNA]</scope>
    <source>
        <strain evidence="2 3">ATCC 48635</strain>
    </source>
</reference>
<feature type="region of interest" description="Disordered" evidence="1">
    <location>
        <begin position="728"/>
        <end position="762"/>
    </location>
</feature>
<protein>
    <recommendedName>
        <fullName evidence="4">F5/8 type C domain-containing protein</fullName>
    </recommendedName>
</protein>
<dbReference type="SUPFAM" id="SSF49785">
    <property type="entry name" value="Galactose-binding domain-like"/>
    <property type="match status" value="1"/>
</dbReference>
<name>A0A1V9YN20_ACHHY</name>
<dbReference type="OrthoDB" id="547680at2759"/>
<evidence type="ECO:0000313" key="3">
    <source>
        <dbReference type="Proteomes" id="UP000243579"/>
    </source>
</evidence>